<comment type="caution">
    <text evidence="5">The sequence shown here is derived from an EMBL/GenBank/DDBJ whole genome shotgun (WGS) entry which is preliminary data.</text>
</comment>
<dbReference type="SUPFAM" id="SSF51905">
    <property type="entry name" value="FAD/NAD(P)-binding domain"/>
    <property type="match status" value="1"/>
</dbReference>
<organism evidence="5 6">
    <name type="scientific">Stackebrandtia albiflava</name>
    <dbReference type="NCBI Taxonomy" id="406432"/>
    <lineage>
        <taxon>Bacteria</taxon>
        <taxon>Bacillati</taxon>
        <taxon>Actinomycetota</taxon>
        <taxon>Actinomycetes</taxon>
        <taxon>Glycomycetales</taxon>
        <taxon>Glycomycetaceae</taxon>
        <taxon>Stackebrandtia</taxon>
    </lineage>
</organism>
<dbReference type="PRINTS" id="PR00411">
    <property type="entry name" value="PNDRDTASEI"/>
</dbReference>
<accession>A0A562V9V2</accession>
<dbReference type="Proteomes" id="UP000321617">
    <property type="component" value="Unassembled WGS sequence"/>
</dbReference>
<comment type="function">
    <text evidence="1">Probable oxidoreductase that may play a role as regulator of mitochondrial function.</text>
</comment>
<keyword evidence="6" id="KW-1185">Reference proteome</keyword>
<dbReference type="InterPro" id="IPR002937">
    <property type="entry name" value="Amino_oxidase"/>
</dbReference>
<gene>
    <name evidence="5" type="ORF">LX16_0282</name>
</gene>
<dbReference type="EMBL" id="VLLL01000005">
    <property type="protein sequence ID" value="TWJ14597.1"/>
    <property type="molecule type" value="Genomic_DNA"/>
</dbReference>
<dbReference type="Pfam" id="PF01593">
    <property type="entry name" value="Amino_oxidase"/>
    <property type="match status" value="1"/>
</dbReference>
<reference evidence="5 6" key="1">
    <citation type="journal article" date="2013" name="Stand. Genomic Sci.">
        <title>Genomic Encyclopedia of Type Strains, Phase I: The one thousand microbial genomes (KMG-I) project.</title>
        <authorList>
            <person name="Kyrpides N.C."/>
            <person name="Woyke T."/>
            <person name="Eisen J.A."/>
            <person name="Garrity G."/>
            <person name="Lilburn T.G."/>
            <person name="Beck B.J."/>
            <person name="Whitman W.B."/>
            <person name="Hugenholtz P."/>
            <person name="Klenk H.P."/>
        </authorList>
    </citation>
    <scope>NUCLEOTIDE SEQUENCE [LARGE SCALE GENOMIC DNA]</scope>
    <source>
        <strain evidence="5 6">DSM 45044</strain>
    </source>
</reference>
<evidence type="ECO:0000259" key="4">
    <source>
        <dbReference type="Pfam" id="PF01593"/>
    </source>
</evidence>
<feature type="domain" description="Amine oxidase" evidence="4">
    <location>
        <begin position="31"/>
        <end position="513"/>
    </location>
</feature>
<dbReference type="PANTHER" id="PTHR10668">
    <property type="entry name" value="PHYTOENE DEHYDROGENASE"/>
    <property type="match status" value="1"/>
</dbReference>
<dbReference type="RefSeq" id="WP_147131875.1">
    <property type="nucleotide sequence ID" value="NZ_BAABIJ010000001.1"/>
</dbReference>
<evidence type="ECO:0000256" key="3">
    <source>
        <dbReference type="ARBA" id="ARBA00040298"/>
    </source>
</evidence>
<evidence type="ECO:0000313" key="6">
    <source>
        <dbReference type="Proteomes" id="UP000321617"/>
    </source>
</evidence>
<dbReference type="OrthoDB" id="833207at2"/>
<evidence type="ECO:0000256" key="2">
    <source>
        <dbReference type="ARBA" id="ARBA00038825"/>
    </source>
</evidence>
<dbReference type="GO" id="GO:0016491">
    <property type="term" value="F:oxidoreductase activity"/>
    <property type="evidence" value="ECO:0007669"/>
    <property type="project" value="InterPro"/>
</dbReference>
<evidence type="ECO:0000313" key="5">
    <source>
        <dbReference type="EMBL" id="TWJ14597.1"/>
    </source>
</evidence>
<comment type="subunit">
    <text evidence="2">Interacts with COX5B; this interaction may contribute to localize PYROXD2 to the inner face of the inner mitochondrial membrane.</text>
</comment>
<sequence>MLEWHECPFETRGWGVTTTADAVVIGAGHNGLVAANMLADAGWDVVVLEATPYAGGAVRTAEVAAEGVPSDLCSSFYPFGAASTVLQSLGLTDYGLRWVSSPAALAHVMPDRRVALLSRSPEGTAESVAEYADADGQAWLDLYDQWRRVSLPLRKALFQPFPPVRPALSLLARLGTPEALRLVRRLLLPVRELGEELFRGEGARVLLTGNALHSDVSPEGAGSGVFGWLLAMIGQEFGFPAAAGGAQSITDALLRRLAAGGGRVVLEAPVERVIVGGGKALGVRTADGRAWRARRAVLADVPALTLYRELVGTSHLPARMVSDLAGFRYDRPILKLDWALNSPVPWKDHRLGLASTVHIGGDTAGLTRSAAALAAGDDPAEPFVLFGQPDVADPGRSRPGTEAAWAYTHLPQRYAELSAGDERIAAYVERIEARLADLAPGFRSTVIGRYVQGPKELYEKNPSMVCGALGAGTSSLGQQLIFRPVPGLGRADTPVERLYLASAAAHPGGGVHGVPGANAARSALHAAGPVTGALYRAAIRGAHRLVY</sequence>
<dbReference type="InterPro" id="IPR036188">
    <property type="entry name" value="FAD/NAD-bd_sf"/>
</dbReference>
<name>A0A562V9V2_9ACTN</name>
<protein>
    <recommendedName>
        <fullName evidence="3">Pyridine nucleotide-disulfide oxidoreductase domain-containing protein 2</fullName>
    </recommendedName>
</protein>
<dbReference type="PANTHER" id="PTHR10668:SF105">
    <property type="entry name" value="DEHYDROGENASE-RELATED"/>
    <property type="match status" value="1"/>
</dbReference>
<evidence type="ECO:0000256" key="1">
    <source>
        <dbReference type="ARBA" id="ARBA00037217"/>
    </source>
</evidence>
<proteinExistence type="predicted"/>
<dbReference type="AlphaFoldDB" id="A0A562V9V2"/>
<dbReference type="Gene3D" id="3.50.50.60">
    <property type="entry name" value="FAD/NAD(P)-binding domain"/>
    <property type="match status" value="2"/>
</dbReference>